<proteinExistence type="predicted"/>
<evidence type="ECO:0000313" key="1">
    <source>
        <dbReference type="EMBL" id="ETK87668.1"/>
    </source>
</evidence>
<organism evidence="1">
    <name type="scientific">Phytophthora nicotianae</name>
    <name type="common">Potato buckeye rot agent</name>
    <name type="synonym">Phytophthora parasitica</name>
    <dbReference type="NCBI Taxonomy" id="4792"/>
    <lineage>
        <taxon>Eukaryota</taxon>
        <taxon>Sar</taxon>
        <taxon>Stramenopiles</taxon>
        <taxon>Oomycota</taxon>
        <taxon>Peronosporomycetes</taxon>
        <taxon>Peronosporales</taxon>
        <taxon>Peronosporaceae</taxon>
        <taxon>Phytophthora</taxon>
    </lineage>
</organism>
<dbReference type="Proteomes" id="UP000053864">
    <property type="component" value="Unassembled WGS sequence"/>
</dbReference>
<reference evidence="2 3" key="2">
    <citation type="submission" date="2013-11" db="EMBL/GenBank/DDBJ databases">
        <title>The Genome Sequence of Phytophthora parasitica CJ05E6.</title>
        <authorList>
            <consortium name="The Broad Institute Genomics Platform"/>
            <person name="Russ C."/>
            <person name="Tyler B."/>
            <person name="Panabieres F."/>
            <person name="Shan W."/>
            <person name="Tripathy S."/>
            <person name="Grunwald N."/>
            <person name="Machado M."/>
            <person name="Johnson C.S."/>
            <person name="Arredondo F."/>
            <person name="Hong C."/>
            <person name="Coffey M."/>
            <person name="Young S.K."/>
            <person name="Zeng Q."/>
            <person name="Gargeya S."/>
            <person name="Fitzgerald M."/>
            <person name="Abouelleil A."/>
            <person name="Alvarado L."/>
            <person name="Chapman S.B."/>
            <person name="Gainer-Dewar J."/>
            <person name="Goldberg J."/>
            <person name="Griggs A."/>
            <person name="Gujja S."/>
            <person name="Hansen M."/>
            <person name="Howarth C."/>
            <person name="Imamovic A."/>
            <person name="Ireland A."/>
            <person name="Larimer J."/>
            <person name="McCowan C."/>
            <person name="Murphy C."/>
            <person name="Pearson M."/>
            <person name="Poon T.W."/>
            <person name="Priest M."/>
            <person name="Roberts A."/>
            <person name="Saif S."/>
            <person name="Shea T."/>
            <person name="Sykes S."/>
            <person name="Wortman J."/>
            <person name="Nusbaum C."/>
            <person name="Birren B."/>
        </authorList>
    </citation>
    <scope>NUCLEOTIDE SEQUENCE [LARGE SCALE GENOMIC DNA]</scope>
    <source>
        <strain evidence="2 3">CJ05E6</strain>
    </source>
</reference>
<sequence>MTLNITATAAFTGTVGGSGGVPCDLESRFSARVSISILFEIGKDEVREYMDKLNILNMQCGLQ</sequence>
<evidence type="ECO:0000313" key="2">
    <source>
        <dbReference type="EMBL" id="ETL41089.1"/>
    </source>
</evidence>
<dbReference type="EMBL" id="KI672710">
    <property type="protein sequence ID" value="ETL41089.1"/>
    <property type="molecule type" value="Genomic_DNA"/>
</dbReference>
<protein>
    <submittedName>
        <fullName evidence="1">Uncharacterized protein</fullName>
    </submittedName>
</protein>
<name>W2GXB8_PHYNI</name>
<gene>
    <name evidence="1" type="ORF">L915_07931</name>
    <name evidence="2" type="ORF">L916_07859</name>
</gene>
<dbReference type="AlphaFoldDB" id="W2GXB8"/>
<reference evidence="1" key="1">
    <citation type="submission" date="2013-11" db="EMBL/GenBank/DDBJ databases">
        <title>The Genome Sequence of Phytophthora parasitica CJ02B3.</title>
        <authorList>
            <consortium name="The Broad Institute Genomics Platform"/>
            <person name="Russ C."/>
            <person name="Tyler B."/>
            <person name="Panabieres F."/>
            <person name="Shan W."/>
            <person name="Tripathy S."/>
            <person name="Grunwald N."/>
            <person name="Machado M."/>
            <person name="Johnson C.S."/>
            <person name="Arredondo F."/>
            <person name="Hong C."/>
            <person name="Coffey M."/>
            <person name="Young S.K."/>
            <person name="Zeng Q."/>
            <person name="Gargeya S."/>
            <person name="Fitzgerald M."/>
            <person name="Abouelleil A."/>
            <person name="Alvarado L."/>
            <person name="Chapman S.B."/>
            <person name="Gainer-Dewar J."/>
            <person name="Goldberg J."/>
            <person name="Griggs A."/>
            <person name="Gujja S."/>
            <person name="Hansen M."/>
            <person name="Howarth C."/>
            <person name="Imamovic A."/>
            <person name="Ireland A."/>
            <person name="Larimer J."/>
            <person name="McCowan C."/>
            <person name="Murphy C."/>
            <person name="Pearson M."/>
            <person name="Poon T.W."/>
            <person name="Priest M."/>
            <person name="Roberts A."/>
            <person name="Saif S."/>
            <person name="Shea T."/>
            <person name="Sykes S."/>
            <person name="Wortman J."/>
            <person name="Nusbaum C."/>
            <person name="Birren B."/>
        </authorList>
    </citation>
    <scope>NUCLEOTIDE SEQUENCE [LARGE SCALE GENOMIC DNA]</scope>
    <source>
        <strain evidence="1">CJ02B3</strain>
    </source>
</reference>
<dbReference type="Proteomes" id="UP000053236">
    <property type="component" value="Unassembled WGS sequence"/>
</dbReference>
<evidence type="ECO:0000313" key="3">
    <source>
        <dbReference type="Proteomes" id="UP000053864"/>
    </source>
</evidence>
<dbReference type="EMBL" id="KI686089">
    <property type="protein sequence ID" value="ETK87668.1"/>
    <property type="molecule type" value="Genomic_DNA"/>
</dbReference>
<accession>W2GXB8</accession>